<dbReference type="InterPro" id="IPR023397">
    <property type="entry name" value="SAM-dep_MeTrfase_MraW_recog"/>
</dbReference>
<evidence type="ECO:0000313" key="7">
    <source>
        <dbReference type="EMBL" id="SEA05079.1"/>
    </source>
</evidence>
<dbReference type="NCBIfam" id="TIGR00006">
    <property type="entry name" value="16S rRNA (cytosine(1402)-N(4))-methyltransferase RsmH"/>
    <property type="match status" value="1"/>
</dbReference>
<evidence type="ECO:0000256" key="1">
    <source>
        <dbReference type="ARBA" id="ARBA00010396"/>
    </source>
</evidence>
<comment type="function">
    <text evidence="6">Specifically methylates the N4 position of cytidine in position 1402 (C1402) of 16S rRNA.</text>
</comment>
<dbReference type="SUPFAM" id="SSF81799">
    <property type="entry name" value="Putative methyltransferase TM0872, insert domain"/>
    <property type="match status" value="1"/>
</dbReference>
<evidence type="ECO:0000256" key="6">
    <source>
        <dbReference type="HAMAP-Rule" id="MF_01007"/>
    </source>
</evidence>
<keyword evidence="4 6" id="KW-0808">Transferase</keyword>
<protein>
    <recommendedName>
        <fullName evidence="6">Ribosomal RNA small subunit methyltransferase H</fullName>
        <ecNumber evidence="6">2.1.1.199</ecNumber>
    </recommendedName>
    <alternativeName>
        <fullName evidence="6">16S rRNA m(4)C1402 methyltransferase</fullName>
    </alternativeName>
    <alternativeName>
        <fullName evidence="6">rRNA (cytosine-N(4)-)-methyltransferase RsmH</fullName>
    </alternativeName>
</protein>
<feature type="binding site" evidence="6">
    <location>
        <position position="109"/>
    </location>
    <ligand>
        <name>S-adenosyl-L-methionine</name>
        <dbReference type="ChEBI" id="CHEBI:59789"/>
    </ligand>
</feature>
<name>A0A1H3Y056_9BACT</name>
<dbReference type="PIRSF" id="PIRSF004486">
    <property type="entry name" value="MraW"/>
    <property type="match status" value="1"/>
</dbReference>
<dbReference type="PANTHER" id="PTHR11265">
    <property type="entry name" value="S-ADENOSYL-METHYLTRANSFERASE MRAW"/>
    <property type="match status" value="1"/>
</dbReference>
<sequence>MSSQSPAYDYHLPVLYKETLEGLNIRPGGIYVDCTFGGGGHSRGILEKLGPDGRLIAFDQDSDAQANIPKDDRILFIAQNFRYLQRFLRLNEIEAVDGVLADLGVSSHQFDQGERGFSIRFDGPLDMRMDRRASLTAQQLLEQYSEQELLRIFSNYGEVSNSKTLAKFIVTNRTAGHLKTVQAFKEFIHPMVKGNPNKYFAQVFQALRIQVNEELLALQELLEQIPGVLAKGGRAAIITFHSLEDRMVKNFFKNGRLEVEEEHPFLNSTFRSPLKVITRKPVTARPEELRANNRSRSAKLRVAEKIALSQE</sequence>
<feature type="binding site" evidence="6">
    <location>
        <begin position="39"/>
        <end position="41"/>
    </location>
    <ligand>
        <name>S-adenosyl-L-methionine</name>
        <dbReference type="ChEBI" id="CHEBI:59789"/>
    </ligand>
</feature>
<dbReference type="OrthoDB" id="9806637at2"/>
<feature type="binding site" evidence="6">
    <location>
        <position position="81"/>
    </location>
    <ligand>
        <name>S-adenosyl-L-methionine</name>
        <dbReference type="ChEBI" id="CHEBI:59789"/>
    </ligand>
</feature>
<accession>A0A1H3Y056</accession>
<keyword evidence="5 6" id="KW-0949">S-adenosyl-L-methionine</keyword>
<dbReference type="PANTHER" id="PTHR11265:SF0">
    <property type="entry name" value="12S RRNA N4-METHYLCYTIDINE METHYLTRANSFERASE"/>
    <property type="match status" value="1"/>
</dbReference>
<comment type="subcellular location">
    <subcellularLocation>
        <location evidence="6">Cytoplasm</location>
    </subcellularLocation>
</comment>
<keyword evidence="3 6" id="KW-0489">Methyltransferase</keyword>
<comment type="catalytic activity">
    <reaction evidence="6">
        <text>cytidine(1402) in 16S rRNA + S-adenosyl-L-methionine = N(4)-methylcytidine(1402) in 16S rRNA + S-adenosyl-L-homocysteine + H(+)</text>
        <dbReference type="Rhea" id="RHEA:42928"/>
        <dbReference type="Rhea" id="RHEA-COMP:10286"/>
        <dbReference type="Rhea" id="RHEA-COMP:10287"/>
        <dbReference type="ChEBI" id="CHEBI:15378"/>
        <dbReference type="ChEBI" id="CHEBI:57856"/>
        <dbReference type="ChEBI" id="CHEBI:59789"/>
        <dbReference type="ChEBI" id="CHEBI:74506"/>
        <dbReference type="ChEBI" id="CHEBI:82748"/>
        <dbReference type="EC" id="2.1.1.199"/>
    </reaction>
</comment>
<dbReference type="InterPro" id="IPR029063">
    <property type="entry name" value="SAM-dependent_MTases_sf"/>
</dbReference>
<reference evidence="7 8" key="1">
    <citation type="submission" date="2016-10" db="EMBL/GenBank/DDBJ databases">
        <authorList>
            <person name="de Groot N.N."/>
        </authorList>
    </citation>
    <scope>NUCLEOTIDE SEQUENCE [LARGE SCALE GENOMIC DNA]</scope>
    <source>
        <strain evidence="7 8">Vu-144</strain>
    </source>
</reference>
<feature type="binding site" evidence="6">
    <location>
        <position position="59"/>
    </location>
    <ligand>
        <name>S-adenosyl-L-methionine</name>
        <dbReference type="ChEBI" id="CHEBI:59789"/>
    </ligand>
</feature>
<dbReference type="STRING" id="551991.SAMN05192529_10729"/>
<keyword evidence="2 6" id="KW-0698">rRNA processing</keyword>
<dbReference type="GO" id="GO:0071424">
    <property type="term" value="F:rRNA (cytosine-N4-)-methyltransferase activity"/>
    <property type="evidence" value="ECO:0007669"/>
    <property type="project" value="UniProtKB-UniRule"/>
</dbReference>
<evidence type="ECO:0000313" key="8">
    <source>
        <dbReference type="Proteomes" id="UP000199041"/>
    </source>
</evidence>
<dbReference type="InterPro" id="IPR002903">
    <property type="entry name" value="RsmH"/>
</dbReference>
<organism evidence="7 8">
    <name type="scientific">Arachidicoccus rhizosphaerae</name>
    <dbReference type="NCBI Taxonomy" id="551991"/>
    <lineage>
        <taxon>Bacteria</taxon>
        <taxon>Pseudomonadati</taxon>
        <taxon>Bacteroidota</taxon>
        <taxon>Chitinophagia</taxon>
        <taxon>Chitinophagales</taxon>
        <taxon>Chitinophagaceae</taxon>
        <taxon>Arachidicoccus</taxon>
    </lineage>
</organism>
<keyword evidence="6" id="KW-0963">Cytoplasm</keyword>
<keyword evidence="8" id="KW-1185">Reference proteome</keyword>
<evidence type="ECO:0000256" key="4">
    <source>
        <dbReference type="ARBA" id="ARBA00022679"/>
    </source>
</evidence>
<feature type="binding site" evidence="6">
    <location>
        <position position="102"/>
    </location>
    <ligand>
        <name>S-adenosyl-L-methionine</name>
        <dbReference type="ChEBI" id="CHEBI:59789"/>
    </ligand>
</feature>
<dbReference type="Gene3D" id="1.10.150.170">
    <property type="entry name" value="Putative methyltransferase TM0872, insert domain"/>
    <property type="match status" value="1"/>
</dbReference>
<dbReference type="Proteomes" id="UP000199041">
    <property type="component" value="Unassembled WGS sequence"/>
</dbReference>
<dbReference type="RefSeq" id="WP_091395979.1">
    <property type="nucleotide sequence ID" value="NZ_FNQY01000007.1"/>
</dbReference>
<dbReference type="Gene3D" id="3.40.50.150">
    <property type="entry name" value="Vaccinia Virus protein VP39"/>
    <property type="match status" value="1"/>
</dbReference>
<proteinExistence type="inferred from homology"/>
<dbReference type="HAMAP" id="MF_01007">
    <property type="entry name" value="16SrRNA_methyltr_H"/>
    <property type="match status" value="1"/>
</dbReference>
<dbReference type="EC" id="2.1.1.199" evidence="6"/>
<dbReference type="GO" id="GO:0005737">
    <property type="term" value="C:cytoplasm"/>
    <property type="evidence" value="ECO:0007669"/>
    <property type="project" value="UniProtKB-SubCell"/>
</dbReference>
<evidence type="ECO:0000256" key="5">
    <source>
        <dbReference type="ARBA" id="ARBA00022691"/>
    </source>
</evidence>
<dbReference type="SUPFAM" id="SSF53335">
    <property type="entry name" value="S-adenosyl-L-methionine-dependent methyltransferases"/>
    <property type="match status" value="1"/>
</dbReference>
<evidence type="ECO:0000256" key="2">
    <source>
        <dbReference type="ARBA" id="ARBA00022552"/>
    </source>
</evidence>
<evidence type="ECO:0000256" key="3">
    <source>
        <dbReference type="ARBA" id="ARBA00022603"/>
    </source>
</evidence>
<dbReference type="GO" id="GO:0070475">
    <property type="term" value="P:rRNA base methylation"/>
    <property type="evidence" value="ECO:0007669"/>
    <property type="project" value="UniProtKB-UniRule"/>
</dbReference>
<comment type="similarity">
    <text evidence="1 6">Belongs to the methyltransferase superfamily. RsmH family.</text>
</comment>
<dbReference type="EMBL" id="FNQY01000007">
    <property type="protein sequence ID" value="SEA05079.1"/>
    <property type="molecule type" value="Genomic_DNA"/>
</dbReference>
<dbReference type="Pfam" id="PF01795">
    <property type="entry name" value="Methyltransf_5"/>
    <property type="match status" value="1"/>
</dbReference>
<gene>
    <name evidence="6" type="primary">rsmH</name>
    <name evidence="7" type="ORF">SAMN05192529_10729</name>
</gene>
<dbReference type="AlphaFoldDB" id="A0A1H3Y056"/>